<feature type="region of interest" description="Disordered" evidence="1">
    <location>
        <begin position="49"/>
        <end position="76"/>
    </location>
</feature>
<organism evidence="2 3">
    <name type="scientific">Chara braunii</name>
    <name type="common">Braun's stonewort</name>
    <dbReference type="NCBI Taxonomy" id="69332"/>
    <lineage>
        <taxon>Eukaryota</taxon>
        <taxon>Viridiplantae</taxon>
        <taxon>Streptophyta</taxon>
        <taxon>Charophyceae</taxon>
        <taxon>Charales</taxon>
        <taxon>Characeae</taxon>
        <taxon>Chara</taxon>
    </lineage>
</organism>
<comment type="caution">
    <text evidence="2">The sequence shown here is derived from an EMBL/GenBank/DDBJ whole genome shotgun (WGS) entry which is preliminary data.</text>
</comment>
<gene>
    <name evidence="2" type="ORF">CBR_g8847</name>
</gene>
<protein>
    <submittedName>
        <fullName evidence="2">Uncharacterized protein</fullName>
    </submittedName>
</protein>
<accession>A0A388KN47</accession>
<evidence type="ECO:0000313" key="2">
    <source>
        <dbReference type="EMBL" id="GBG71428.1"/>
    </source>
</evidence>
<feature type="compositionally biased region" description="Basic and acidic residues" evidence="1">
    <location>
        <begin position="49"/>
        <end position="66"/>
    </location>
</feature>
<dbReference type="Gramene" id="GBG71428">
    <property type="protein sequence ID" value="GBG71428"/>
    <property type="gene ID" value="CBR_g8847"/>
</dbReference>
<name>A0A388KN47_CHABU</name>
<dbReference type="AlphaFoldDB" id="A0A388KN47"/>
<evidence type="ECO:0000256" key="1">
    <source>
        <dbReference type="SAM" id="MobiDB-lite"/>
    </source>
</evidence>
<keyword evidence="3" id="KW-1185">Reference proteome</keyword>
<proteinExistence type="predicted"/>
<sequence>MTEGPSCVAAGGKSRQKRAQLAARRQMVQVRVVTVAPVAATREEAAVVSTAREEARGENRIDRDGGDPGSSRPHRGVMTKDLIDHVVLWVDDKAFWTTGQGRRLYNIVHETKEYFVAITSGLPAFVVPRSVVLPKSSTKVARITDPSHLQQAISRAAAVENIALRILHSWIFKSGNRPRGYSVAFQYSPESVATDIAHAMWYDEERCNVVSAAVCAHTIDISMDLPQWFVGANIEDRPDDDDMAAYLDS</sequence>
<evidence type="ECO:0000313" key="3">
    <source>
        <dbReference type="Proteomes" id="UP000265515"/>
    </source>
</evidence>
<dbReference type="Proteomes" id="UP000265515">
    <property type="component" value="Unassembled WGS sequence"/>
</dbReference>
<reference evidence="2 3" key="1">
    <citation type="journal article" date="2018" name="Cell">
        <title>The Chara Genome: Secondary Complexity and Implications for Plant Terrestrialization.</title>
        <authorList>
            <person name="Nishiyama T."/>
            <person name="Sakayama H."/>
            <person name="Vries J.D."/>
            <person name="Buschmann H."/>
            <person name="Saint-Marcoux D."/>
            <person name="Ullrich K.K."/>
            <person name="Haas F.B."/>
            <person name="Vanderstraeten L."/>
            <person name="Becker D."/>
            <person name="Lang D."/>
            <person name="Vosolsobe S."/>
            <person name="Rombauts S."/>
            <person name="Wilhelmsson P.K.I."/>
            <person name="Janitza P."/>
            <person name="Kern R."/>
            <person name="Heyl A."/>
            <person name="Rumpler F."/>
            <person name="Villalobos L.I.A.C."/>
            <person name="Clay J.M."/>
            <person name="Skokan R."/>
            <person name="Toyoda A."/>
            <person name="Suzuki Y."/>
            <person name="Kagoshima H."/>
            <person name="Schijlen E."/>
            <person name="Tajeshwar N."/>
            <person name="Catarino B."/>
            <person name="Hetherington A.J."/>
            <person name="Saltykova A."/>
            <person name="Bonnot C."/>
            <person name="Breuninger H."/>
            <person name="Symeonidi A."/>
            <person name="Radhakrishnan G.V."/>
            <person name="Van Nieuwerburgh F."/>
            <person name="Deforce D."/>
            <person name="Chang C."/>
            <person name="Karol K.G."/>
            <person name="Hedrich R."/>
            <person name="Ulvskov P."/>
            <person name="Glockner G."/>
            <person name="Delwiche C.F."/>
            <person name="Petrasek J."/>
            <person name="Van de Peer Y."/>
            <person name="Friml J."/>
            <person name="Beilby M."/>
            <person name="Dolan L."/>
            <person name="Kohara Y."/>
            <person name="Sugano S."/>
            <person name="Fujiyama A."/>
            <person name="Delaux P.-M."/>
            <person name="Quint M."/>
            <person name="TheiBen G."/>
            <person name="Hagemann M."/>
            <person name="Harholt J."/>
            <person name="Dunand C."/>
            <person name="Zachgo S."/>
            <person name="Langdale J."/>
            <person name="Maumus F."/>
            <person name="Straeten D.V.D."/>
            <person name="Gould S.B."/>
            <person name="Rensing S.A."/>
        </authorList>
    </citation>
    <scope>NUCLEOTIDE SEQUENCE [LARGE SCALE GENOMIC DNA]</scope>
    <source>
        <strain evidence="2 3">S276</strain>
    </source>
</reference>
<dbReference type="EMBL" id="BFEA01000146">
    <property type="protein sequence ID" value="GBG71428.1"/>
    <property type="molecule type" value="Genomic_DNA"/>
</dbReference>